<accession>A0A3P7ZSW5</accession>
<accession>A0A183G3N5</accession>
<gene>
    <name evidence="2" type="ORF">HPBE_LOCUS16030</name>
</gene>
<feature type="compositionally biased region" description="Basic and acidic residues" evidence="1">
    <location>
        <begin position="1"/>
        <end position="22"/>
    </location>
</feature>
<organism evidence="3 4">
    <name type="scientific">Heligmosomoides polygyrus</name>
    <name type="common">Parasitic roundworm</name>
    <dbReference type="NCBI Taxonomy" id="6339"/>
    <lineage>
        <taxon>Eukaryota</taxon>
        <taxon>Metazoa</taxon>
        <taxon>Ecdysozoa</taxon>
        <taxon>Nematoda</taxon>
        <taxon>Chromadorea</taxon>
        <taxon>Rhabditida</taxon>
        <taxon>Rhabditina</taxon>
        <taxon>Rhabditomorpha</taxon>
        <taxon>Strongyloidea</taxon>
        <taxon>Heligmosomidae</taxon>
        <taxon>Heligmosomoides</taxon>
    </lineage>
</organism>
<protein>
    <submittedName>
        <fullName evidence="4">Cyclic nucleotide-binding domain-containing protein</fullName>
    </submittedName>
</protein>
<evidence type="ECO:0000313" key="3">
    <source>
        <dbReference type="Proteomes" id="UP000050761"/>
    </source>
</evidence>
<dbReference type="AlphaFoldDB" id="A0A183G3N5"/>
<feature type="region of interest" description="Disordered" evidence="1">
    <location>
        <begin position="1"/>
        <end position="25"/>
    </location>
</feature>
<reference evidence="4" key="2">
    <citation type="submission" date="2019-09" db="UniProtKB">
        <authorList>
            <consortium name="WormBaseParasite"/>
        </authorList>
    </citation>
    <scope>IDENTIFICATION</scope>
</reference>
<proteinExistence type="predicted"/>
<dbReference type="EMBL" id="UZAH01029184">
    <property type="protein sequence ID" value="VDP04727.1"/>
    <property type="molecule type" value="Genomic_DNA"/>
</dbReference>
<dbReference type="Proteomes" id="UP000050761">
    <property type="component" value="Unassembled WGS sequence"/>
</dbReference>
<name>A0A183G3N5_HELPZ</name>
<evidence type="ECO:0000313" key="2">
    <source>
        <dbReference type="EMBL" id="VDP04727.1"/>
    </source>
</evidence>
<evidence type="ECO:0000256" key="1">
    <source>
        <dbReference type="SAM" id="MobiDB-lite"/>
    </source>
</evidence>
<dbReference type="WBParaSite" id="HPBE_0001603101-mRNA-1">
    <property type="protein sequence ID" value="HPBE_0001603101-mRNA-1"/>
    <property type="gene ID" value="HPBE_0001603101"/>
</dbReference>
<reference evidence="2 3" key="1">
    <citation type="submission" date="2018-11" db="EMBL/GenBank/DDBJ databases">
        <authorList>
            <consortium name="Pathogen Informatics"/>
        </authorList>
    </citation>
    <scope>NUCLEOTIDE SEQUENCE [LARGE SCALE GENOMIC DNA]</scope>
</reference>
<evidence type="ECO:0000313" key="4">
    <source>
        <dbReference type="WBParaSite" id="HPBE_0001603101-mRNA-1"/>
    </source>
</evidence>
<sequence>MPELESERQQQEIQHDNSDEQPGKLNKMRYVAADVIRANRHMPLEQLVLLIRRRIIRRVPRYIYRTLLDIETAYDTSYAFTEFRPGA</sequence>
<keyword evidence="3" id="KW-1185">Reference proteome</keyword>